<gene>
    <name evidence="3" type="ORF">I2H38_10705</name>
</gene>
<dbReference type="Pfam" id="PF00561">
    <property type="entry name" value="Abhydrolase_1"/>
    <property type="match status" value="1"/>
</dbReference>
<dbReference type="EMBL" id="JADQDO010000004">
    <property type="protein sequence ID" value="MBF9233845.1"/>
    <property type="molecule type" value="Genomic_DNA"/>
</dbReference>
<dbReference type="AlphaFoldDB" id="A0A931BU40"/>
<dbReference type="Gene3D" id="3.40.50.1820">
    <property type="entry name" value="alpha/beta hydrolase"/>
    <property type="match status" value="1"/>
</dbReference>
<feature type="domain" description="AB hydrolase-1" evidence="2">
    <location>
        <begin position="23"/>
        <end position="119"/>
    </location>
</feature>
<evidence type="ECO:0000313" key="4">
    <source>
        <dbReference type="Proteomes" id="UP000599312"/>
    </source>
</evidence>
<dbReference type="GO" id="GO:0016787">
    <property type="term" value="F:hydrolase activity"/>
    <property type="evidence" value="ECO:0007669"/>
    <property type="project" value="UniProtKB-KW"/>
</dbReference>
<evidence type="ECO:0000313" key="3">
    <source>
        <dbReference type="EMBL" id="MBF9233845.1"/>
    </source>
</evidence>
<proteinExistence type="predicted"/>
<dbReference type="PANTHER" id="PTHR43798">
    <property type="entry name" value="MONOACYLGLYCEROL LIPASE"/>
    <property type="match status" value="1"/>
</dbReference>
<dbReference type="RefSeq" id="WP_196271837.1">
    <property type="nucleotide sequence ID" value="NZ_JADQDO010000004.1"/>
</dbReference>
<keyword evidence="4" id="KW-1185">Reference proteome</keyword>
<keyword evidence="1 3" id="KW-0378">Hydrolase</keyword>
<name>A0A931BU40_9HYPH</name>
<dbReference type="PANTHER" id="PTHR43798:SF31">
    <property type="entry name" value="AB HYDROLASE SUPERFAMILY PROTEIN YCLE"/>
    <property type="match status" value="1"/>
</dbReference>
<dbReference type="GO" id="GO:0016020">
    <property type="term" value="C:membrane"/>
    <property type="evidence" value="ECO:0007669"/>
    <property type="project" value="TreeGrafter"/>
</dbReference>
<dbReference type="SUPFAM" id="SSF53474">
    <property type="entry name" value="alpha/beta-Hydrolases"/>
    <property type="match status" value="1"/>
</dbReference>
<evidence type="ECO:0000256" key="1">
    <source>
        <dbReference type="ARBA" id="ARBA00022801"/>
    </source>
</evidence>
<dbReference type="Proteomes" id="UP000599312">
    <property type="component" value="Unassembled WGS sequence"/>
</dbReference>
<protein>
    <submittedName>
        <fullName evidence="3">Alpha/beta fold hydrolase</fullName>
    </submittedName>
</protein>
<dbReference type="InterPro" id="IPR050266">
    <property type="entry name" value="AB_hydrolase_sf"/>
</dbReference>
<sequence length="266" mass="29014">MIDWTDVNGVSLRYELAGTGERTLILLHEMGGTLETWDAVVDRFPDFRVLRFDMRGAGLSQKIRTLSFDELIEDLRSLLDALGIDDPVSIAGVAVGAAVAVGFAARYPSRVENLTLMSPATGIPQERQEATIAIAESIRGGGLRGRVEARLDATYPARFRTDPGRFRAFRGRAIGNDPVSYAAYYQMLLQLDLTTDLEALCCRALVLAGSEDGTRPPERVACDAGMIKGAVFETLLSGHVMPVLTPDLVADRIRAFLRCARRLPSS</sequence>
<dbReference type="InterPro" id="IPR029058">
    <property type="entry name" value="AB_hydrolase_fold"/>
</dbReference>
<reference evidence="3" key="1">
    <citation type="submission" date="2020-11" db="EMBL/GenBank/DDBJ databases">
        <authorList>
            <person name="Kim M.K."/>
        </authorList>
    </citation>
    <scope>NUCLEOTIDE SEQUENCE</scope>
    <source>
        <strain evidence="3">BT350</strain>
    </source>
</reference>
<comment type="caution">
    <text evidence="3">The sequence shown here is derived from an EMBL/GenBank/DDBJ whole genome shotgun (WGS) entry which is preliminary data.</text>
</comment>
<evidence type="ECO:0000259" key="2">
    <source>
        <dbReference type="Pfam" id="PF00561"/>
    </source>
</evidence>
<organism evidence="3 4">
    <name type="scientific">Microvirga alba</name>
    <dbReference type="NCBI Taxonomy" id="2791025"/>
    <lineage>
        <taxon>Bacteria</taxon>
        <taxon>Pseudomonadati</taxon>
        <taxon>Pseudomonadota</taxon>
        <taxon>Alphaproteobacteria</taxon>
        <taxon>Hyphomicrobiales</taxon>
        <taxon>Methylobacteriaceae</taxon>
        <taxon>Microvirga</taxon>
    </lineage>
</organism>
<dbReference type="InterPro" id="IPR000073">
    <property type="entry name" value="AB_hydrolase_1"/>
</dbReference>
<dbReference type="PRINTS" id="PR00111">
    <property type="entry name" value="ABHYDROLASE"/>
</dbReference>
<accession>A0A931BU40</accession>